<evidence type="ECO:0000313" key="2">
    <source>
        <dbReference type="Proteomes" id="UP001489719"/>
    </source>
</evidence>
<reference evidence="2" key="1">
    <citation type="journal article" date="2024" name="Front. Bioeng. Biotechnol.">
        <title>Genome-scale model development and genomic sequencing of the oleaginous clade Lipomyces.</title>
        <authorList>
            <person name="Czajka J.J."/>
            <person name="Han Y."/>
            <person name="Kim J."/>
            <person name="Mondo S.J."/>
            <person name="Hofstad B.A."/>
            <person name="Robles A."/>
            <person name="Haridas S."/>
            <person name="Riley R."/>
            <person name="LaButti K."/>
            <person name="Pangilinan J."/>
            <person name="Andreopoulos W."/>
            <person name="Lipzen A."/>
            <person name="Yan J."/>
            <person name="Wang M."/>
            <person name="Ng V."/>
            <person name="Grigoriev I.V."/>
            <person name="Spatafora J.W."/>
            <person name="Magnuson J.K."/>
            <person name="Baker S.E."/>
            <person name="Pomraning K.R."/>
        </authorList>
    </citation>
    <scope>NUCLEOTIDE SEQUENCE [LARGE SCALE GENOMIC DNA]</scope>
    <source>
        <strain evidence="2">CBS 10300</strain>
    </source>
</reference>
<sequence>MALKVFLTGATGFVGGDILYSVSRTHPDWEWTCLVRNKDKGAKAADAYPDVRLVYGDIDDVGLIEEEASKADIVFHTAASDDHVPSAEAIVRGLACRQVDGPGYYIHTSGALSLASETRVTGRYGDRFDKVYDDWDNVNELTSHPDHTPHGMVDKIILAAGSDKTRVAIVAPSVIYGVGRGPDNTTSFPLFNAFLKNKKVFAVGKGDNIWHYVHVRDLSNTANGGSPATWNDEGYYLAENGSYVTREMLQLTAQIAHKKGLLPSPEVVFVTPDEGDKLLPWARIVLGVNSRGIALRARKQLVWKPSMPSFEDEIGNSVDIEARLMGLI</sequence>
<evidence type="ECO:0000313" key="1">
    <source>
        <dbReference type="EMBL" id="KAK9319085.1"/>
    </source>
</evidence>
<comment type="caution">
    <text evidence="1">The sequence shown here is derived from an EMBL/GenBank/DDBJ whole genome shotgun (WGS) entry which is preliminary data.</text>
</comment>
<organism evidence="1 2">
    <name type="scientific">Lipomyces orientalis</name>
    <dbReference type="NCBI Taxonomy" id="1233043"/>
    <lineage>
        <taxon>Eukaryota</taxon>
        <taxon>Fungi</taxon>
        <taxon>Dikarya</taxon>
        <taxon>Ascomycota</taxon>
        <taxon>Saccharomycotina</taxon>
        <taxon>Lipomycetes</taxon>
        <taxon>Lipomycetales</taxon>
        <taxon>Lipomycetaceae</taxon>
        <taxon>Lipomyces</taxon>
    </lineage>
</organism>
<protein>
    <submittedName>
        <fullName evidence="1">Uncharacterized protein</fullName>
    </submittedName>
</protein>
<proteinExistence type="predicted"/>
<keyword evidence="2" id="KW-1185">Reference proteome</keyword>
<dbReference type="EMBL" id="MU970231">
    <property type="protein sequence ID" value="KAK9319085.1"/>
    <property type="molecule type" value="Genomic_DNA"/>
</dbReference>
<gene>
    <name evidence="1" type="ORF">V1517DRAFT_355377</name>
</gene>
<dbReference type="Proteomes" id="UP001489719">
    <property type="component" value="Unassembled WGS sequence"/>
</dbReference>
<name>A0ACC3TD30_9ASCO</name>
<accession>A0ACC3TD30</accession>